<organism evidence="1 2">
    <name type="scientific">Oharaeibacter diazotrophicus</name>
    <dbReference type="NCBI Taxonomy" id="1920512"/>
    <lineage>
        <taxon>Bacteria</taxon>
        <taxon>Pseudomonadati</taxon>
        <taxon>Pseudomonadota</taxon>
        <taxon>Alphaproteobacteria</taxon>
        <taxon>Hyphomicrobiales</taxon>
        <taxon>Pleomorphomonadaceae</taxon>
        <taxon>Oharaeibacter</taxon>
    </lineage>
</organism>
<dbReference type="InterPro" id="IPR027417">
    <property type="entry name" value="P-loop_NTPase"/>
</dbReference>
<keyword evidence="2" id="KW-1185">Reference proteome</keyword>
<accession>A0A4V3CWJ7</accession>
<gene>
    <name evidence="1" type="ORF">EDD54_0527</name>
</gene>
<evidence type="ECO:0000313" key="1">
    <source>
        <dbReference type="EMBL" id="TDP86648.1"/>
    </source>
</evidence>
<comment type="caution">
    <text evidence="1">The sequence shown here is derived from an EMBL/GenBank/DDBJ whole genome shotgun (WGS) entry which is preliminary data.</text>
</comment>
<dbReference type="Proteomes" id="UP000294547">
    <property type="component" value="Unassembled WGS sequence"/>
</dbReference>
<evidence type="ECO:0000313" key="2">
    <source>
        <dbReference type="Proteomes" id="UP000294547"/>
    </source>
</evidence>
<name>A0A4V3CWJ7_9HYPH</name>
<dbReference type="EMBL" id="SNXY01000006">
    <property type="protein sequence ID" value="TDP86648.1"/>
    <property type="molecule type" value="Genomic_DNA"/>
</dbReference>
<proteinExistence type="predicted"/>
<dbReference type="Gene3D" id="3.40.50.300">
    <property type="entry name" value="P-loop containing nucleotide triphosphate hydrolases"/>
    <property type="match status" value="1"/>
</dbReference>
<dbReference type="AlphaFoldDB" id="A0A4V3CWJ7"/>
<reference evidence="1 2" key="1">
    <citation type="submission" date="2019-03" db="EMBL/GenBank/DDBJ databases">
        <title>Genomic Encyclopedia of Type Strains, Phase IV (KMG-IV): sequencing the most valuable type-strain genomes for metagenomic binning, comparative biology and taxonomic classification.</title>
        <authorList>
            <person name="Goeker M."/>
        </authorList>
    </citation>
    <scope>NUCLEOTIDE SEQUENCE [LARGE SCALE GENOMIC DNA]</scope>
    <source>
        <strain evidence="1 2">DSM 102969</strain>
    </source>
</reference>
<dbReference type="SUPFAM" id="SSF52540">
    <property type="entry name" value="P-loop containing nucleoside triphosphate hydrolases"/>
    <property type="match status" value="1"/>
</dbReference>
<protein>
    <recommendedName>
        <fullName evidence="3">Sulfotransferase family protein</fullName>
    </recommendedName>
</protein>
<dbReference type="RefSeq" id="WP_207620378.1">
    <property type="nucleotide sequence ID" value="NZ_BSPM01000008.1"/>
</dbReference>
<sequence>MKAFVVGFPKSGTTSIDKALAASGMRSAHWKTTKGYVGQIIYRNLFAGIDPLAGLENFAAITQADVCLPKEKLNFWPNLDFAVLRQIRRYHPECVFILNYREPRLTADSIRRWGDLRQRIKQSDIPGLPAGYGGNDEQLITWIENHFAAVRHFFKDDPKFLELDIAAADAPYKLGDALGVELKWWGKANINQVKPIDGGPAMGTGAVAAATGVETFELKPRSAAPAA</sequence>
<evidence type="ECO:0008006" key="3">
    <source>
        <dbReference type="Google" id="ProtNLM"/>
    </source>
</evidence>